<evidence type="ECO:0000313" key="2">
    <source>
        <dbReference type="Proteomes" id="UP000006729"/>
    </source>
</evidence>
<gene>
    <name evidence="1" type="ORF">POPTR_003G086300</name>
</gene>
<evidence type="ECO:0000313" key="1">
    <source>
        <dbReference type="EMBL" id="PNT44428.1"/>
    </source>
</evidence>
<name>A0A2K2B3S3_POPTR</name>
<keyword evidence="2" id="KW-1185">Reference proteome</keyword>
<dbReference type="InParanoid" id="A0A2K2B3S3"/>
<organism evidence="1 2">
    <name type="scientific">Populus trichocarpa</name>
    <name type="common">Western balsam poplar</name>
    <name type="synonym">Populus balsamifera subsp. trichocarpa</name>
    <dbReference type="NCBI Taxonomy" id="3694"/>
    <lineage>
        <taxon>Eukaryota</taxon>
        <taxon>Viridiplantae</taxon>
        <taxon>Streptophyta</taxon>
        <taxon>Embryophyta</taxon>
        <taxon>Tracheophyta</taxon>
        <taxon>Spermatophyta</taxon>
        <taxon>Magnoliopsida</taxon>
        <taxon>eudicotyledons</taxon>
        <taxon>Gunneridae</taxon>
        <taxon>Pentapetalae</taxon>
        <taxon>rosids</taxon>
        <taxon>fabids</taxon>
        <taxon>Malpighiales</taxon>
        <taxon>Salicaceae</taxon>
        <taxon>Saliceae</taxon>
        <taxon>Populus</taxon>
    </lineage>
</organism>
<dbReference type="AlphaFoldDB" id="A0A2K2B3S3"/>
<dbReference type="EMBL" id="CM009292">
    <property type="protein sequence ID" value="PNT44428.1"/>
    <property type="molecule type" value="Genomic_DNA"/>
</dbReference>
<reference evidence="1 2" key="1">
    <citation type="journal article" date="2006" name="Science">
        <title>The genome of black cottonwood, Populus trichocarpa (Torr. &amp; Gray).</title>
        <authorList>
            <person name="Tuskan G.A."/>
            <person name="Difazio S."/>
            <person name="Jansson S."/>
            <person name="Bohlmann J."/>
            <person name="Grigoriev I."/>
            <person name="Hellsten U."/>
            <person name="Putnam N."/>
            <person name="Ralph S."/>
            <person name="Rombauts S."/>
            <person name="Salamov A."/>
            <person name="Schein J."/>
            <person name="Sterck L."/>
            <person name="Aerts A."/>
            <person name="Bhalerao R.R."/>
            <person name="Bhalerao R.P."/>
            <person name="Blaudez D."/>
            <person name="Boerjan W."/>
            <person name="Brun A."/>
            <person name="Brunner A."/>
            <person name="Busov V."/>
            <person name="Campbell M."/>
            <person name="Carlson J."/>
            <person name="Chalot M."/>
            <person name="Chapman J."/>
            <person name="Chen G.L."/>
            <person name="Cooper D."/>
            <person name="Coutinho P.M."/>
            <person name="Couturier J."/>
            <person name="Covert S."/>
            <person name="Cronk Q."/>
            <person name="Cunningham R."/>
            <person name="Davis J."/>
            <person name="Degroeve S."/>
            <person name="Dejardin A."/>
            <person name="Depamphilis C."/>
            <person name="Detter J."/>
            <person name="Dirks B."/>
            <person name="Dubchak I."/>
            <person name="Duplessis S."/>
            <person name="Ehlting J."/>
            <person name="Ellis B."/>
            <person name="Gendler K."/>
            <person name="Goodstein D."/>
            <person name="Gribskov M."/>
            <person name="Grimwood J."/>
            <person name="Groover A."/>
            <person name="Gunter L."/>
            <person name="Hamberger B."/>
            <person name="Heinze B."/>
            <person name="Helariutta Y."/>
            <person name="Henrissat B."/>
            <person name="Holligan D."/>
            <person name="Holt R."/>
            <person name="Huang W."/>
            <person name="Islam-Faridi N."/>
            <person name="Jones S."/>
            <person name="Jones-Rhoades M."/>
            <person name="Jorgensen R."/>
            <person name="Joshi C."/>
            <person name="Kangasjarvi J."/>
            <person name="Karlsson J."/>
            <person name="Kelleher C."/>
            <person name="Kirkpatrick R."/>
            <person name="Kirst M."/>
            <person name="Kohler A."/>
            <person name="Kalluri U."/>
            <person name="Larimer F."/>
            <person name="Leebens-Mack J."/>
            <person name="Leple J.C."/>
            <person name="Locascio P."/>
            <person name="Lou Y."/>
            <person name="Lucas S."/>
            <person name="Martin F."/>
            <person name="Montanini B."/>
            <person name="Napoli C."/>
            <person name="Nelson D.R."/>
            <person name="Nelson C."/>
            <person name="Nieminen K."/>
            <person name="Nilsson O."/>
            <person name="Pereda V."/>
            <person name="Peter G."/>
            <person name="Philippe R."/>
            <person name="Pilate G."/>
            <person name="Poliakov A."/>
            <person name="Razumovskaya J."/>
            <person name="Richardson P."/>
            <person name="Rinaldi C."/>
            <person name="Ritland K."/>
            <person name="Rouze P."/>
            <person name="Ryaboy D."/>
            <person name="Schmutz J."/>
            <person name="Schrader J."/>
            <person name="Segerman B."/>
            <person name="Shin H."/>
            <person name="Siddiqui A."/>
            <person name="Sterky F."/>
            <person name="Terry A."/>
            <person name="Tsai C.J."/>
            <person name="Uberbacher E."/>
            <person name="Unneberg P."/>
            <person name="Vahala J."/>
            <person name="Wall K."/>
            <person name="Wessler S."/>
            <person name="Yang G."/>
            <person name="Yin T."/>
            <person name="Douglas C."/>
            <person name="Marra M."/>
            <person name="Sandberg G."/>
            <person name="Van de Peer Y."/>
            <person name="Rokhsar D."/>
        </authorList>
    </citation>
    <scope>NUCLEOTIDE SEQUENCE [LARGE SCALE GENOMIC DNA]</scope>
    <source>
        <strain evidence="2">cv. Nisqually</strain>
    </source>
</reference>
<accession>A0A2K2B3S3</accession>
<dbReference type="Proteomes" id="UP000006729">
    <property type="component" value="Chromosome 3"/>
</dbReference>
<sequence>MEERRKRKRWRRTKEKDVEKRNLLTYHSILSHNRTIMCFILRQQRNPRSSIITSSHYFVLVLECHGELVLKQWVVLPIKLYERGNCSRGGGCSRRKSYELANSYFVVVMQVSAQNSIAKEEPALPSLFLAHKGIFTRVDGSGVC</sequence>
<protein>
    <submittedName>
        <fullName evidence="1">Uncharacterized protein</fullName>
    </submittedName>
</protein>
<proteinExistence type="predicted"/>